<reference evidence="2 3" key="1">
    <citation type="journal article" date="2012" name="J. Bacteriol.">
        <title>Draft Genome Sequence of Mesorhizobium alhagi CCNWXJ12-2T, a Novel Salt-Resistant Species Isolated from the Desert of Northwestern China.</title>
        <authorList>
            <person name="Zhou M."/>
            <person name="Chen W."/>
            <person name="Chen H."/>
            <person name="Wei G."/>
        </authorList>
    </citation>
    <scope>NUCLEOTIDE SEQUENCE [LARGE SCALE GENOMIC DNA]</scope>
    <source>
        <strain evidence="2 3">CCNWXJ12-2</strain>
    </source>
</reference>
<name>H0I1M9_9HYPH</name>
<organism evidence="2 3">
    <name type="scientific">Mesorhizobium alhagi CCNWXJ12-2</name>
    <dbReference type="NCBI Taxonomy" id="1107882"/>
    <lineage>
        <taxon>Bacteria</taxon>
        <taxon>Pseudomonadati</taxon>
        <taxon>Pseudomonadota</taxon>
        <taxon>Alphaproteobacteria</taxon>
        <taxon>Hyphomicrobiales</taxon>
        <taxon>Phyllobacteriaceae</taxon>
        <taxon>Allomesorhizobium</taxon>
    </lineage>
</organism>
<keyword evidence="1" id="KW-0732">Signal</keyword>
<dbReference type="Proteomes" id="UP000003250">
    <property type="component" value="Unassembled WGS sequence"/>
</dbReference>
<accession>H0I1M9</accession>
<protein>
    <recommendedName>
        <fullName evidence="4">Lipoprotein</fullName>
    </recommendedName>
</protein>
<feature type="signal peptide" evidence="1">
    <location>
        <begin position="1"/>
        <end position="21"/>
    </location>
</feature>
<sequence>MKIVLLVLAALALASCGAAKAARDTGMIFDKYGCLARDFNDQPPCKRDEMPS</sequence>
<feature type="chain" id="PRO_5003534286" description="Lipoprotein" evidence="1">
    <location>
        <begin position="22"/>
        <end position="52"/>
    </location>
</feature>
<keyword evidence="3" id="KW-1185">Reference proteome</keyword>
<evidence type="ECO:0000313" key="3">
    <source>
        <dbReference type="Proteomes" id="UP000003250"/>
    </source>
</evidence>
<dbReference type="PROSITE" id="PS51257">
    <property type="entry name" value="PROKAR_LIPOPROTEIN"/>
    <property type="match status" value="1"/>
</dbReference>
<gene>
    <name evidence="2" type="ORF">MAXJ12_31834</name>
</gene>
<proteinExistence type="predicted"/>
<evidence type="ECO:0000256" key="1">
    <source>
        <dbReference type="SAM" id="SignalP"/>
    </source>
</evidence>
<dbReference type="EMBL" id="AHAM01000286">
    <property type="protein sequence ID" value="EHK53093.1"/>
    <property type="molecule type" value="Genomic_DNA"/>
</dbReference>
<evidence type="ECO:0000313" key="2">
    <source>
        <dbReference type="EMBL" id="EHK53093.1"/>
    </source>
</evidence>
<evidence type="ECO:0008006" key="4">
    <source>
        <dbReference type="Google" id="ProtNLM"/>
    </source>
</evidence>
<dbReference type="PATRIC" id="fig|1107882.3.peg.6161"/>
<dbReference type="AlphaFoldDB" id="H0I1M9"/>